<dbReference type="InterPro" id="IPR015421">
    <property type="entry name" value="PyrdxlP-dep_Trfase_major"/>
</dbReference>
<dbReference type="Proteomes" id="UP000531840">
    <property type="component" value="Unassembled WGS sequence"/>
</dbReference>
<comment type="similarity">
    <text evidence="4">Belongs to the trans-sulfuration enzymes family.</text>
</comment>
<keyword evidence="5" id="KW-0808">Transferase</keyword>
<dbReference type="PIRSF" id="PIRSF001434">
    <property type="entry name" value="CGS"/>
    <property type="match status" value="1"/>
</dbReference>
<name>A0ABX2T3Q3_9BACL</name>
<dbReference type="InterPro" id="IPR015422">
    <property type="entry name" value="PyrdxlP-dep_Trfase_small"/>
</dbReference>
<reference evidence="5 6" key="1">
    <citation type="submission" date="2020-07" db="EMBL/GenBank/DDBJ databases">
        <title>MOT database genomes.</title>
        <authorList>
            <person name="Joseph S."/>
            <person name="Aduse-Opoku J."/>
            <person name="Hashim A."/>
            <person name="Wade W."/>
            <person name="Curtis M."/>
        </authorList>
    </citation>
    <scope>NUCLEOTIDE SEQUENCE [LARGE SCALE GENOMIC DNA]</scope>
    <source>
        <strain evidence="5 6">CIP 106318</strain>
    </source>
</reference>
<dbReference type="Gene3D" id="3.40.640.10">
    <property type="entry name" value="Type I PLP-dependent aspartate aminotransferase-like (Major domain)"/>
    <property type="match status" value="1"/>
</dbReference>
<gene>
    <name evidence="5" type="ORF">HZY85_05415</name>
</gene>
<organism evidence="5 6">
    <name type="scientific">Gemelliphila palaticanis</name>
    <dbReference type="NCBI Taxonomy" id="81950"/>
    <lineage>
        <taxon>Bacteria</taxon>
        <taxon>Bacillati</taxon>
        <taxon>Bacillota</taxon>
        <taxon>Bacilli</taxon>
        <taxon>Bacillales</taxon>
        <taxon>Gemellaceae</taxon>
        <taxon>Gemelliphila</taxon>
    </lineage>
</organism>
<evidence type="ECO:0000256" key="1">
    <source>
        <dbReference type="ARBA" id="ARBA00001933"/>
    </source>
</evidence>
<keyword evidence="3" id="KW-0456">Lyase</keyword>
<dbReference type="PANTHER" id="PTHR11808:SF50">
    <property type="entry name" value="CYSTATHIONINE BETA-LYASE"/>
    <property type="match status" value="1"/>
</dbReference>
<protein>
    <submittedName>
        <fullName evidence="5">PLP-dependent transferase</fullName>
    </submittedName>
</protein>
<proteinExistence type="inferred from homology"/>
<dbReference type="SUPFAM" id="SSF53383">
    <property type="entry name" value="PLP-dependent transferases"/>
    <property type="match status" value="1"/>
</dbReference>
<comment type="caution">
    <text evidence="5">The sequence shown here is derived from an EMBL/GenBank/DDBJ whole genome shotgun (WGS) entry which is preliminary data.</text>
</comment>
<sequence length="380" mass="42299">MYKGENTKLLHGYPVIDNYTGAASIPKYQTSTFDQKDIYLDGKKYRYSRFANPTVSALEQAIAKLENAKHGFAFSSGMAAITTALMLFKAGDHLILPIEVYGGTYQLATEILPKYGITSSFVNCNDVDEVEKHIKENTKLIYIETPSNPLLKITDIRKLVSLAKKHNLLTIADNTFMTPLYQKPLDLGCDIVVESMTKFINGHSDVVAGLLATNDDKLAEEVSLLQKNFGAVMGVEDAWLVLRGMKTLGLRMSTSVKNAVSIAKYLETNKKIKKVFYPELESCTYYNEHTSQATSGGAVLSFEFYNDEDREQFLEKIKIPIYAVSLGGVESIISHPASMSHACMTEEERLEQGISNNLLRLSCGVEDLEDLIEDLEQALQ</sequence>
<keyword evidence="2 4" id="KW-0663">Pyridoxal phosphate</keyword>
<evidence type="ECO:0000256" key="3">
    <source>
        <dbReference type="ARBA" id="ARBA00023239"/>
    </source>
</evidence>
<dbReference type="InterPro" id="IPR015424">
    <property type="entry name" value="PyrdxlP-dep_Trfase"/>
</dbReference>
<keyword evidence="6" id="KW-1185">Reference proteome</keyword>
<dbReference type="Gene3D" id="3.90.1150.10">
    <property type="entry name" value="Aspartate Aminotransferase, domain 1"/>
    <property type="match status" value="1"/>
</dbReference>
<evidence type="ECO:0000313" key="6">
    <source>
        <dbReference type="Proteomes" id="UP000531840"/>
    </source>
</evidence>
<dbReference type="PANTHER" id="PTHR11808">
    <property type="entry name" value="TRANS-SULFURATION ENZYME FAMILY MEMBER"/>
    <property type="match status" value="1"/>
</dbReference>
<dbReference type="EMBL" id="JACBYF010000009">
    <property type="protein sequence ID" value="NYS47636.1"/>
    <property type="molecule type" value="Genomic_DNA"/>
</dbReference>
<dbReference type="GO" id="GO:0016740">
    <property type="term" value="F:transferase activity"/>
    <property type="evidence" value="ECO:0007669"/>
    <property type="project" value="UniProtKB-KW"/>
</dbReference>
<evidence type="ECO:0000256" key="4">
    <source>
        <dbReference type="RuleBase" id="RU362118"/>
    </source>
</evidence>
<dbReference type="RefSeq" id="WP_179941423.1">
    <property type="nucleotide sequence ID" value="NZ_JACBYF010000009.1"/>
</dbReference>
<accession>A0ABX2T3Q3</accession>
<evidence type="ECO:0000256" key="2">
    <source>
        <dbReference type="ARBA" id="ARBA00022898"/>
    </source>
</evidence>
<evidence type="ECO:0000313" key="5">
    <source>
        <dbReference type="EMBL" id="NYS47636.1"/>
    </source>
</evidence>
<comment type="cofactor">
    <cofactor evidence="1 4">
        <name>pyridoxal 5'-phosphate</name>
        <dbReference type="ChEBI" id="CHEBI:597326"/>
    </cofactor>
</comment>
<dbReference type="InterPro" id="IPR000277">
    <property type="entry name" value="Cys/Met-Metab_PyrdxlP-dep_enz"/>
</dbReference>
<dbReference type="CDD" id="cd00614">
    <property type="entry name" value="CGS_like"/>
    <property type="match status" value="1"/>
</dbReference>
<dbReference type="Pfam" id="PF01053">
    <property type="entry name" value="Cys_Met_Meta_PP"/>
    <property type="match status" value="1"/>
</dbReference>